<feature type="domain" description="Glyoxalase/fosfomycin resistance/dioxygenase" evidence="1">
    <location>
        <begin position="6"/>
        <end position="120"/>
    </location>
</feature>
<dbReference type="EMBL" id="CP063849">
    <property type="protein sequence ID" value="QOY89232.1"/>
    <property type="molecule type" value="Genomic_DNA"/>
</dbReference>
<proteinExistence type="predicted"/>
<organism evidence="2 3">
    <name type="scientific">Paludibaculum fermentans</name>
    <dbReference type="NCBI Taxonomy" id="1473598"/>
    <lineage>
        <taxon>Bacteria</taxon>
        <taxon>Pseudomonadati</taxon>
        <taxon>Acidobacteriota</taxon>
        <taxon>Terriglobia</taxon>
        <taxon>Bryobacterales</taxon>
        <taxon>Bryobacteraceae</taxon>
        <taxon>Paludibaculum</taxon>
    </lineage>
</organism>
<dbReference type="Proteomes" id="UP000593892">
    <property type="component" value="Chromosome"/>
</dbReference>
<dbReference type="SUPFAM" id="SSF54593">
    <property type="entry name" value="Glyoxalase/Bleomycin resistance protein/Dihydroxybiphenyl dioxygenase"/>
    <property type="match status" value="1"/>
</dbReference>
<dbReference type="Gene3D" id="3.10.180.10">
    <property type="entry name" value="2,3-Dihydroxybiphenyl 1,2-Dioxygenase, domain 1"/>
    <property type="match status" value="1"/>
</dbReference>
<keyword evidence="3" id="KW-1185">Reference proteome</keyword>
<dbReference type="InterPro" id="IPR004360">
    <property type="entry name" value="Glyas_Fos-R_dOase_dom"/>
</dbReference>
<name>A0A7S7NSZ8_PALFE</name>
<protein>
    <recommendedName>
        <fullName evidence="1">Glyoxalase/fosfomycin resistance/dioxygenase domain-containing protein</fullName>
    </recommendedName>
</protein>
<sequence length="129" mass="14205">MKITAVLIVEAIEPCLTFWVDRLGFDKTVEVPEGDRLGFVILQKHGAELMFQTRESVGKDVPEMIPGLTGQGIGLFIEVPDFDELLSRVAGMEVVMPERTAFYGMREIVVREPGGFAVCFASRVEAANA</sequence>
<evidence type="ECO:0000313" key="2">
    <source>
        <dbReference type="EMBL" id="QOY89232.1"/>
    </source>
</evidence>
<dbReference type="Pfam" id="PF00903">
    <property type="entry name" value="Glyoxalase"/>
    <property type="match status" value="1"/>
</dbReference>
<accession>A0A7S7NSZ8</accession>
<reference evidence="2 3" key="1">
    <citation type="submission" date="2020-10" db="EMBL/GenBank/DDBJ databases">
        <title>Complete genome sequence of Paludibaculum fermentans P105T, a facultatively anaerobic acidobacterium capable of dissimilatory Fe(III) reduction.</title>
        <authorList>
            <person name="Dedysh S.N."/>
            <person name="Beletsky A.V."/>
            <person name="Kulichevskaya I.S."/>
            <person name="Mardanov A.V."/>
            <person name="Ravin N.V."/>
        </authorList>
    </citation>
    <scope>NUCLEOTIDE SEQUENCE [LARGE SCALE GENOMIC DNA]</scope>
    <source>
        <strain evidence="2 3">P105</strain>
    </source>
</reference>
<dbReference type="AlphaFoldDB" id="A0A7S7NSZ8"/>
<dbReference type="KEGG" id="pfer:IRI77_04550"/>
<dbReference type="InterPro" id="IPR029068">
    <property type="entry name" value="Glyas_Bleomycin-R_OHBP_Dase"/>
</dbReference>
<dbReference type="RefSeq" id="WP_194450894.1">
    <property type="nucleotide sequence ID" value="NZ_CP063849.1"/>
</dbReference>
<evidence type="ECO:0000259" key="1">
    <source>
        <dbReference type="Pfam" id="PF00903"/>
    </source>
</evidence>
<evidence type="ECO:0000313" key="3">
    <source>
        <dbReference type="Proteomes" id="UP000593892"/>
    </source>
</evidence>
<gene>
    <name evidence="2" type="ORF">IRI77_04550</name>
</gene>